<organism evidence="3 4">
    <name type="scientific">Sporormia fimetaria CBS 119925</name>
    <dbReference type="NCBI Taxonomy" id="1340428"/>
    <lineage>
        <taxon>Eukaryota</taxon>
        <taxon>Fungi</taxon>
        <taxon>Dikarya</taxon>
        <taxon>Ascomycota</taxon>
        <taxon>Pezizomycotina</taxon>
        <taxon>Dothideomycetes</taxon>
        <taxon>Pleosporomycetidae</taxon>
        <taxon>Pleosporales</taxon>
        <taxon>Sporormiaceae</taxon>
        <taxon>Sporormia</taxon>
    </lineage>
</organism>
<feature type="compositionally biased region" description="Polar residues" evidence="2">
    <location>
        <begin position="111"/>
        <end position="120"/>
    </location>
</feature>
<feature type="region of interest" description="Disordered" evidence="2">
    <location>
        <begin position="1"/>
        <end position="159"/>
    </location>
</feature>
<name>A0A6A6VDA2_9PLEO</name>
<feature type="compositionally biased region" description="Acidic residues" evidence="2">
    <location>
        <begin position="62"/>
        <end position="75"/>
    </location>
</feature>
<evidence type="ECO:0000256" key="2">
    <source>
        <dbReference type="SAM" id="MobiDB-lite"/>
    </source>
</evidence>
<evidence type="ECO:0000313" key="3">
    <source>
        <dbReference type="EMBL" id="KAF2747560.1"/>
    </source>
</evidence>
<keyword evidence="4" id="KW-1185">Reference proteome</keyword>
<evidence type="ECO:0000256" key="1">
    <source>
        <dbReference type="SAM" id="Coils"/>
    </source>
</evidence>
<evidence type="ECO:0000313" key="4">
    <source>
        <dbReference type="Proteomes" id="UP000799440"/>
    </source>
</evidence>
<feature type="coiled-coil region" evidence="1">
    <location>
        <begin position="160"/>
        <end position="250"/>
    </location>
</feature>
<accession>A0A6A6VDA2</accession>
<reference evidence="3" key="1">
    <citation type="journal article" date="2020" name="Stud. Mycol.">
        <title>101 Dothideomycetes genomes: a test case for predicting lifestyles and emergence of pathogens.</title>
        <authorList>
            <person name="Haridas S."/>
            <person name="Albert R."/>
            <person name="Binder M."/>
            <person name="Bloem J."/>
            <person name="Labutti K."/>
            <person name="Salamov A."/>
            <person name="Andreopoulos B."/>
            <person name="Baker S."/>
            <person name="Barry K."/>
            <person name="Bills G."/>
            <person name="Bluhm B."/>
            <person name="Cannon C."/>
            <person name="Castanera R."/>
            <person name="Culley D."/>
            <person name="Daum C."/>
            <person name="Ezra D."/>
            <person name="Gonzalez J."/>
            <person name="Henrissat B."/>
            <person name="Kuo A."/>
            <person name="Liang C."/>
            <person name="Lipzen A."/>
            <person name="Lutzoni F."/>
            <person name="Magnuson J."/>
            <person name="Mondo S."/>
            <person name="Nolan M."/>
            <person name="Ohm R."/>
            <person name="Pangilinan J."/>
            <person name="Park H.-J."/>
            <person name="Ramirez L."/>
            <person name="Alfaro M."/>
            <person name="Sun H."/>
            <person name="Tritt A."/>
            <person name="Yoshinaga Y."/>
            <person name="Zwiers L.-H."/>
            <person name="Turgeon B."/>
            <person name="Goodwin S."/>
            <person name="Spatafora J."/>
            <person name="Crous P."/>
            <person name="Grigoriev I."/>
        </authorList>
    </citation>
    <scope>NUCLEOTIDE SEQUENCE</scope>
    <source>
        <strain evidence="3">CBS 119925</strain>
    </source>
</reference>
<feature type="compositionally biased region" description="Polar residues" evidence="2">
    <location>
        <begin position="129"/>
        <end position="139"/>
    </location>
</feature>
<feature type="compositionally biased region" description="Low complexity" evidence="2">
    <location>
        <begin position="31"/>
        <end position="42"/>
    </location>
</feature>
<dbReference type="Proteomes" id="UP000799440">
    <property type="component" value="Unassembled WGS sequence"/>
</dbReference>
<dbReference type="AlphaFoldDB" id="A0A6A6VDA2"/>
<protein>
    <submittedName>
        <fullName evidence="3">Uncharacterized protein</fullName>
    </submittedName>
</protein>
<gene>
    <name evidence="3" type="ORF">M011DRAFT_458414</name>
</gene>
<feature type="compositionally biased region" description="Polar residues" evidence="2">
    <location>
        <begin position="13"/>
        <end position="30"/>
    </location>
</feature>
<keyword evidence="1" id="KW-0175">Coiled coil</keyword>
<proteinExistence type="predicted"/>
<dbReference type="EMBL" id="MU006572">
    <property type="protein sequence ID" value="KAF2747560.1"/>
    <property type="molecule type" value="Genomic_DNA"/>
</dbReference>
<sequence length="279" mass="30453">MPPAKGIPVFPKKTSSPATKANSRGRTANGTSRAASQSTRASVPPKSNKPPRPAKDNHPEADDSDSDCVEFEPDEEQRRRFQAGGPAVGEGNEPGGSKCTLNQKRKHDAITETSANQGRQTPKPVAGPSTGNGAQPESSKASKRQRQDTVTGIGVTKEEHDTVLQELKEAAEKIAKLEADNKAHVEAKNNLQNELSKCEEALRNEEDKVAKCEAHNRASVRTIKGLESSLDDSRKLVRHKEQDAEKLKALHFSEKEALQSRTLAAEERSKFNKLQLHFV</sequence>